<dbReference type="GO" id="GO:0006955">
    <property type="term" value="P:immune response"/>
    <property type="evidence" value="ECO:0007669"/>
    <property type="project" value="InterPro"/>
</dbReference>
<keyword evidence="2" id="KW-1015">Disulfide bond</keyword>
<dbReference type="InterPro" id="IPR042837">
    <property type="entry name" value="PTX3"/>
</dbReference>
<dbReference type="Proteomes" id="UP000323380">
    <property type="component" value="Unassembled WGS sequence"/>
</dbReference>
<accession>A0A5D0N7H0</accession>
<dbReference type="Pfam" id="PF13385">
    <property type="entry name" value="Laminin_G_3"/>
    <property type="match status" value="2"/>
</dbReference>
<proteinExistence type="predicted"/>
<keyword evidence="3" id="KW-0472">Membrane</keyword>
<keyword evidence="6" id="KW-1185">Reference proteome</keyword>
<dbReference type="SMART" id="SM00560">
    <property type="entry name" value="LamGL"/>
    <property type="match status" value="2"/>
</dbReference>
<keyword evidence="3" id="KW-0812">Transmembrane</keyword>
<dbReference type="AlphaFoldDB" id="A0A5D0N7H0"/>
<evidence type="ECO:0000259" key="4">
    <source>
        <dbReference type="SMART" id="SM00560"/>
    </source>
</evidence>
<dbReference type="InterPro" id="IPR013320">
    <property type="entry name" value="ConA-like_dom_sf"/>
</dbReference>
<evidence type="ECO:0000256" key="1">
    <source>
        <dbReference type="ARBA" id="ARBA00022729"/>
    </source>
</evidence>
<protein>
    <submittedName>
        <fullName evidence="5">LamG domain-containing protein</fullName>
    </submittedName>
</protein>
<gene>
    <name evidence="5" type="ORF">FXF69_39795</name>
</gene>
<evidence type="ECO:0000313" key="6">
    <source>
        <dbReference type="Proteomes" id="UP000323380"/>
    </source>
</evidence>
<dbReference type="Gene3D" id="2.60.120.200">
    <property type="match status" value="2"/>
</dbReference>
<organism evidence="5 6">
    <name type="scientific">Actinomadura chibensis</name>
    <dbReference type="NCBI Taxonomy" id="392828"/>
    <lineage>
        <taxon>Bacteria</taxon>
        <taxon>Bacillati</taxon>
        <taxon>Actinomycetota</taxon>
        <taxon>Actinomycetes</taxon>
        <taxon>Streptosporangiales</taxon>
        <taxon>Thermomonosporaceae</taxon>
        <taxon>Actinomadura</taxon>
    </lineage>
</organism>
<keyword evidence="1" id="KW-0732">Signal</keyword>
<dbReference type="SUPFAM" id="SSF49899">
    <property type="entry name" value="Concanavalin A-like lectins/glucanases"/>
    <property type="match status" value="2"/>
</dbReference>
<dbReference type="InterPro" id="IPR006558">
    <property type="entry name" value="LamG-like"/>
</dbReference>
<feature type="domain" description="LamG-like jellyroll fold" evidence="4">
    <location>
        <begin position="1025"/>
        <end position="1182"/>
    </location>
</feature>
<feature type="transmembrane region" description="Helical" evidence="3">
    <location>
        <begin position="24"/>
        <end position="45"/>
    </location>
</feature>
<evidence type="ECO:0000256" key="3">
    <source>
        <dbReference type="SAM" id="Phobius"/>
    </source>
</evidence>
<dbReference type="STRING" id="1220554.GCA_001552135_03168"/>
<dbReference type="EMBL" id="VSFG01000013">
    <property type="protein sequence ID" value="TYB40135.1"/>
    <property type="molecule type" value="Genomic_DNA"/>
</dbReference>
<feature type="domain" description="LamG-like jellyroll fold" evidence="4">
    <location>
        <begin position="797"/>
        <end position="936"/>
    </location>
</feature>
<sequence length="1199" mass="126097">MGRGLVCRCASVLRSLLWRRPASLAHLLVLVMVAALVQVPLLSVLPSPAVHAAEPRAEATEEQALAAARRSGEPVEVLAGRGEDRTVRALPNGRMEVEQHIQPIRARQDGEWAAIDTGLQRSGDGVVPGATTVGLRFSGGGSGPMAQMTRAGRKLALTWPQPLPEPSIAGDTATYAGVLGAGVDLQLRAEADGFAHTLVVKTAEAAKDPRLAQLALALSAPGLSVTREPASGVLSARTSSGMTVFDAPSPMMWDSSTAAGGAGSPTATVPQARAMDTGEGPAEGAKTAPVDVAISGGTLTLTPDQGLLTAPDTTFPVYIDPVWGAHKASAWGMVSSGYPSQSYYEFGGKSTEGVGRCEVAKDGNCVKNQTKRLFYKVKLPSLKGRYVQAVEFTAFETGAYDCNNPTSIQLWRTLQLKSYATWNNTVGSWNDGGAWGERLTSRDVAYCSRAPVEFGGSLLREHVQSALDKGYGDITFGLKAYSESTMDWWKRFSSDAFLTIQYNNPPYTVNYKSMSTDPGGLCAPGNDPVVINRVPKLTGYFWDPDDEDANKVQPEFASHWDTGDGKGFIQRWSSGLIAPAARSGTPRSVVMPGTIPQKTLIGWHARAWDGELYGPWSSTGAAPACYFIYDPSKPAPTITSTDYPDDGEWHGGVGQAGSFTIADPEGVADRYEVRLNQQPVMTVATTAGAARTITLAPDRYGPNSVSVMALASSAQDSATASLSFLVNAGAPAKAHFTLNEPAGSTAAAAQTRDGEPAVTAALGGGGTFGQRGQLGTALTLDGTGSAGTSGPILDTGKPFAVSVWAHLTQAGVTQTVLSQDGTSKSGFYLKYDGALNKWVFAMAPSDSAEAGTTQAVSKNPAELNTWTHLVGVYDQTKKLQIYVNGDAGTPSPVVPAAWNATHGFQIGRGLWLGNPADQWHGMIDDVHVYDRILSAKEITDLYQQAPVLKARWKLNAATGDLSAGETHGGTTLPLKLRNGATISSGAGFKGPFVSTAGLQLNGLGAYAEADPVDPAAGQALISTDESFTLSGWVQNLQRPQSTATVFSVPGTQTNAFALRYVPDAAEPADLGVWQLEMNNADLPAGDASKPQRLTSNSAYTEDDWDHIAVVYDATNRTMSLYINGSMVNGAEGDSEEGDVRPFKGTGGLQVGRNALGGGGAGTGFWPTALDDVWLYRGVLSPTQIAQLGQPIELDTDDGP</sequence>
<evidence type="ECO:0000313" key="5">
    <source>
        <dbReference type="EMBL" id="TYB40135.1"/>
    </source>
</evidence>
<reference evidence="5 6" key="1">
    <citation type="submission" date="2019-08" db="EMBL/GenBank/DDBJ databases">
        <title>Actinomadura sp. nov. CYP1-5 isolated from mountain soil.</title>
        <authorList>
            <person name="Songsumanus A."/>
            <person name="Kuncharoen N."/>
            <person name="Kudo T."/>
            <person name="Yuki M."/>
            <person name="Igarashi Y."/>
            <person name="Tanasupawat S."/>
        </authorList>
    </citation>
    <scope>NUCLEOTIDE SEQUENCE [LARGE SCALE GENOMIC DNA]</scope>
    <source>
        <strain evidence="5 6">JCM 14158</strain>
    </source>
</reference>
<dbReference type="PANTHER" id="PTHR46943:SF1">
    <property type="entry name" value="PENTRAXIN-RELATED PROTEIN PTX3"/>
    <property type="match status" value="1"/>
</dbReference>
<evidence type="ECO:0000256" key="2">
    <source>
        <dbReference type="ARBA" id="ARBA00023157"/>
    </source>
</evidence>
<comment type="caution">
    <text evidence="5">The sequence shown here is derived from an EMBL/GenBank/DDBJ whole genome shotgun (WGS) entry which is preliminary data.</text>
</comment>
<keyword evidence="3" id="KW-1133">Transmembrane helix</keyword>
<name>A0A5D0N7H0_9ACTN</name>
<dbReference type="PANTHER" id="PTHR46943">
    <property type="entry name" value="PENTRAXIN-RELATED PROTEIN PTX3"/>
    <property type="match status" value="1"/>
</dbReference>